<evidence type="ECO:0000313" key="2">
    <source>
        <dbReference type="EMBL" id="CAE7037658.1"/>
    </source>
</evidence>
<feature type="chain" id="PRO_5032669738" description="Apple domain-containing protein" evidence="1">
    <location>
        <begin position="23"/>
        <end position="345"/>
    </location>
</feature>
<evidence type="ECO:0000313" key="3">
    <source>
        <dbReference type="Proteomes" id="UP000604046"/>
    </source>
</evidence>
<comment type="caution">
    <text evidence="2">The sequence shown here is derived from an EMBL/GenBank/DDBJ whole genome shotgun (WGS) entry which is preliminary data.</text>
</comment>
<dbReference type="AlphaFoldDB" id="A0A812II65"/>
<evidence type="ECO:0000256" key="1">
    <source>
        <dbReference type="SAM" id="SignalP"/>
    </source>
</evidence>
<sequence length="345" mass="38906">MIHLLCLLGVAVSAKMLSDALGEEMSETSETCSLLQSARKNAQSAKSIAESEVSFSNKKSLVGLYCYDAHTRSTAAYTTFQDVASREVCQQICAARVANESTCQSFCESIEGCEVMAFYKVTCVFVLLAELAAALRQELHREATTRSFPEKYYNCWCAKVASVDGCPDHSHYSQDGTRLWLESSNWFNWFHLREGKEPKGYCCKLEFNEDYGMEYGQYRREDGYHKKDIDMCAEEQRPVPAGTRCRVYIGDRAQSCFFISKATNKIDEGRRRRRDSKDIRKMSPIGYMDDIVGGRDAEGKELSADAVRAFLKKHHEKGNLPYGLTCTADDMDALTSDEGPCVTYR</sequence>
<organism evidence="2 3">
    <name type="scientific">Symbiodinium natans</name>
    <dbReference type="NCBI Taxonomy" id="878477"/>
    <lineage>
        <taxon>Eukaryota</taxon>
        <taxon>Sar</taxon>
        <taxon>Alveolata</taxon>
        <taxon>Dinophyceae</taxon>
        <taxon>Suessiales</taxon>
        <taxon>Symbiodiniaceae</taxon>
        <taxon>Symbiodinium</taxon>
    </lineage>
</organism>
<accession>A0A812II65</accession>
<evidence type="ECO:0008006" key="4">
    <source>
        <dbReference type="Google" id="ProtNLM"/>
    </source>
</evidence>
<gene>
    <name evidence="2" type="ORF">SNAT2548_LOCUS4513</name>
</gene>
<dbReference type="Proteomes" id="UP000604046">
    <property type="component" value="Unassembled WGS sequence"/>
</dbReference>
<keyword evidence="1" id="KW-0732">Signal</keyword>
<dbReference type="EMBL" id="CAJNDS010000279">
    <property type="protein sequence ID" value="CAE7037658.1"/>
    <property type="molecule type" value="Genomic_DNA"/>
</dbReference>
<dbReference type="OrthoDB" id="409376at2759"/>
<proteinExistence type="predicted"/>
<reference evidence="2" key="1">
    <citation type="submission" date="2021-02" db="EMBL/GenBank/DDBJ databases">
        <authorList>
            <person name="Dougan E. K."/>
            <person name="Rhodes N."/>
            <person name="Thang M."/>
            <person name="Chan C."/>
        </authorList>
    </citation>
    <scope>NUCLEOTIDE SEQUENCE</scope>
</reference>
<protein>
    <recommendedName>
        <fullName evidence="4">Apple domain-containing protein</fullName>
    </recommendedName>
</protein>
<feature type="signal peptide" evidence="1">
    <location>
        <begin position="1"/>
        <end position="22"/>
    </location>
</feature>
<keyword evidence="3" id="KW-1185">Reference proteome</keyword>
<name>A0A812II65_9DINO</name>